<dbReference type="PANTHER" id="PTHR34227">
    <property type="entry name" value="CHAPERONE PROTEIN YCDY"/>
    <property type="match status" value="1"/>
</dbReference>
<evidence type="ECO:0000313" key="2">
    <source>
        <dbReference type="EMBL" id="QBQ63738.1"/>
    </source>
</evidence>
<dbReference type="Proteomes" id="UP000294444">
    <property type="component" value="Chromosome"/>
</dbReference>
<name>A0A4P7CFI3_9PAST</name>
<dbReference type="InterPro" id="IPR050289">
    <property type="entry name" value="TorD/DmsD_chaperones"/>
</dbReference>
<keyword evidence="3" id="KW-1185">Reference proteome</keyword>
<dbReference type="InterPro" id="IPR026269">
    <property type="entry name" value="DmsD-type"/>
</dbReference>
<protein>
    <submittedName>
        <fullName evidence="2">Tat proofreading chaperone DmsD</fullName>
    </submittedName>
</protein>
<proteinExistence type="predicted"/>
<dbReference type="Gene3D" id="1.10.3480.10">
    <property type="entry name" value="TorD-like"/>
    <property type="match status" value="1"/>
</dbReference>
<accession>A0A4P7CFI3</accession>
<dbReference type="PANTHER" id="PTHR34227:SF13">
    <property type="entry name" value="TAT PROOFREADING CHAPERONE DMSD-RELATED"/>
    <property type="match status" value="1"/>
</dbReference>
<dbReference type="PIRSF" id="PIRSF004690">
    <property type="entry name" value="DmsD"/>
    <property type="match status" value="1"/>
</dbReference>
<organism evidence="2 3">
    <name type="scientific">Actinobacillus indolicus</name>
    <dbReference type="NCBI Taxonomy" id="51049"/>
    <lineage>
        <taxon>Bacteria</taxon>
        <taxon>Pseudomonadati</taxon>
        <taxon>Pseudomonadota</taxon>
        <taxon>Gammaproteobacteria</taxon>
        <taxon>Pasteurellales</taxon>
        <taxon>Pasteurellaceae</taxon>
        <taxon>Actinobacillus</taxon>
    </lineage>
</organism>
<dbReference type="KEGG" id="aio:EXH44_05575"/>
<dbReference type="InterPro" id="IPR020945">
    <property type="entry name" value="DMSO/NO3_reduct_chaperone"/>
</dbReference>
<dbReference type="NCBIfam" id="NF008632">
    <property type="entry name" value="PRK11621.1"/>
    <property type="match status" value="1"/>
</dbReference>
<dbReference type="InterPro" id="IPR036411">
    <property type="entry name" value="TorD-like_sf"/>
</dbReference>
<reference evidence="2 3" key="1">
    <citation type="submission" date="2019-03" db="EMBL/GenBank/DDBJ databases">
        <authorList>
            <person name="Che Y."/>
            <person name="Zhou L."/>
        </authorList>
    </citation>
    <scope>NUCLEOTIDE SEQUENCE [LARGE SCALE GENOMIC DNA]</scope>
    <source>
        <strain evidence="2 3">AIFJ1607</strain>
    </source>
</reference>
<dbReference type="EMBL" id="CP038145">
    <property type="protein sequence ID" value="QBQ63738.1"/>
    <property type="molecule type" value="Genomic_DNA"/>
</dbReference>
<evidence type="ECO:0000313" key="3">
    <source>
        <dbReference type="Proteomes" id="UP000294444"/>
    </source>
</evidence>
<evidence type="ECO:0000256" key="1">
    <source>
        <dbReference type="ARBA" id="ARBA00023186"/>
    </source>
</evidence>
<dbReference type="RefSeq" id="WP_162856600.1">
    <property type="nucleotide sequence ID" value="NZ_CP038145.1"/>
</dbReference>
<keyword evidence="1" id="KW-0143">Chaperone</keyword>
<dbReference type="SUPFAM" id="SSF89155">
    <property type="entry name" value="TorD-like"/>
    <property type="match status" value="1"/>
</dbReference>
<dbReference type="Pfam" id="PF02613">
    <property type="entry name" value="Nitrate_red_del"/>
    <property type="match status" value="1"/>
</dbReference>
<sequence length="200" mass="23140">MQPELQQWISITGRLLGTLFYFEPNSEQAQKVLSFFNQNDWAEQLGVEPSAKINQLLASQTDLAEQHQAMFIGPNTLIAPPWGSVYLDPESVIFGNSLLELRAFLRQHQIEFSLNLAYDEPEDHIGLMLLLSAYLAENNPELLNTFLSKHFFTWSKRYLQLASEQTEYPFYQGLALLTQQVLQVWQEQLLLIVPNVTFYR</sequence>
<gene>
    <name evidence="2" type="primary">dmsD</name>
    <name evidence="2" type="ORF">EXH44_05575</name>
</gene>
<dbReference type="AlphaFoldDB" id="A0A4P7CFI3"/>